<name>A0A7H2VAX4_9GAMM</name>
<dbReference type="Pfam" id="PF13531">
    <property type="entry name" value="SBP_bac_11"/>
    <property type="match status" value="1"/>
</dbReference>
<dbReference type="CDD" id="cd13519">
    <property type="entry name" value="PBP2_PEB3_AcfC"/>
    <property type="match status" value="1"/>
</dbReference>
<reference evidence="7 8" key="2">
    <citation type="submission" date="2020-09" db="EMBL/GenBank/DDBJ databases">
        <authorList>
            <person name="Chen F.-J."/>
            <person name="Lee Y.-T."/>
        </authorList>
    </citation>
    <scope>NUCLEOTIDE SEQUENCE [LARGE SCALE GENOMIC DNA]</scope>
    <source>
        <strain evidence="7 8">AS39</strain>
    </source>
</reference>
<feature type="transmembrane region" description="Helical" evidence="6">
    <location>
        <begin position="12"/>
        <end position="30"/>
    </location>
</feature>
<dbReference type="SUPFAM" id="SSF53850">
    <property type="entry name" value="Periplasmic binding protein-like II"/>
    <property type="match status" value="1"/>
</dbReference>
<evidence type="ECO:0000256" key="4">
    <source>
        <dbReference type="ARBA" id="ARBA00022729"/>
    </source>
</evidence>
<sequence>MHYLKEYLNKFLILIVVYFNSNFLFAASFYDPNIVHEPKDNILKIYGAGGPHLIFKKLADNYSKKTGNKVEIYSGPEATWSKKAQADADIIWGTSEQSMTGFLSNYRGFNSKDVIPIYIRQAIIAVKKGNPKKIKNINDLFRNGTRIIVTEGGGNTNTSGTGVWEDIVGRNGRLDDLISFRKNIVSFQPNSGASFKSFVELNADAWITWPNWVSANSNILEVVNIDAQRKIWRDLNIVVSPNADDNAVDFLNYLVSTEAQQLMSSEGWKR</sequence>
<evidence type="ECO:0000313" key="8">
    <source>
        <dbReference type="Proteomes" id="UP000516666"/>
    </source>
</evidence>
<accession>A0A7H2VAX4</accession>
<dbReference type="InterPro" id="IPR005669">
    <property type="entry name" value="Thiosulph/SO4-bd"/>
</dbReference>
<dbReference type="GO" id="GO:0140104">
    <property type="term" value="F:molecular carrier activity"/>
    <property type="evidence" value="ECO:0007669"/>
    <property type="project" value="InterPro"/>
</dbReference>
<protein>
    <submittedName>
        <fullName evidence="7">Substrate-binding domain-containing protein</fullName>
    </submittedName>
</protein>
<proteinExistence type="inferred from homology"/>
<keyword evidence="3" id="KW-0813">Transport</keyword>
<dbReference type="GO" id="GO:0042597">
    <property type="term" value="C:periplasmic space"/>
    <property type="evidence" value="ECO:0007669"/>
    <property type="project" value="UniProtKB-SubCell"/>
</dbReference>
<dbReference type="PANTHER" id="PTHR30368:SF2">
    <property type="entry name" value="SULFATE-BINDING PROTEIN"/>
    <property type="match status" value="1"/>
</dbReference>
<dbReference type="RefSeq" id="WP_191012933.1">
    <property type="nucleotide sequence ID" value="NZ_CP061646.1"/>
</dbReference>
<gene>
    <name evidence="7" type="ORF">IC776_06515</name>
</gene>
<evidence type="ECO:0000256" key="2">
    <source>
        <dbReference type="ARBA" id="ARBA00006099"/>
    </source>
</evidence>
<comment type="similarity">
    <text evidence="2">Belongs to the prokaryotic sulfate-binding protein family.</text>
</comment>
<evidence type="ECO:0000256" key="3">
    <source>
        <dbReference type="ARBA" id="ARBA00022448"/>
    </source>
</evidence>
<evidence type="ECO:0000313" key="7">
    <source>
        <dbReference type="EMBL" id="QNX73507.1"/>
    </source>
</evidence>
<keyword evidence="6" id="KW-0812">Transmembrane</keyword>
<dbReference type="Gene3D" id="3.40.190.10">
    <property type="entry name" value="Periplasmic binding protein-like II"/>
    <property type="match status" value="2"/>
</dbReference>
<dbReference type="AlphaFoldDB" id="A0A7H2VAX4"/>
<evidence type="ECO:0000256" key="1">
    <source>
        <dbReference type="ARBA" id="ARBA00004418"/>
    </source>
</evidence>
<organism evidence="7 8">
    <name type="scientific">Acinetobacter seifertii</name>
    <dbReference type="NCBI Taxonomy" id="1530123"/>
    <lineage>
        <taxon>Bacteria</taxon>
        <taxon>Pseudomonadati</taxon>
        <taxon>Pseudomonadota</taxon>
        <taxon>Gammaproteobacteria</taxon>
        <taxon>Moraxellales</taxon>
        <taxon>Moraxellaceae</taxon>
        <taxon>Acinetobacter</taxon>
        <taxon>Acinetobacter calcoaceticus/baumannii complex</taxon>
    </lineage>
</organism>
<dbReference type="PANTHER" id="PTHR30368">
    <property type="entry name" value="SULFATE-BINDING PROTEIN"/>
    <property type="match status" value="1"/>
</dbReference>
<keyword evidence="6" id="KW-1133">Transmembrane helix</keyword>
<comment type="subcellular location">
    <subcellularLocation>
        <location evidence="1">Periplasm</location>
    </subcellularLocation>
</comment>
<dbReference type="Proteomes" id="UP000516666">
    <property type="component" value="Chromosome"/>
</dbReference>
<keyword evidence="6" id="KW-0472">Membrane</keyword>
<keyword evidence="4" id="KW-0732">Signal</keyword>
<evidence type="ECO:0000256" key="6">
    <source>
        <dbReference type="SAM" id="Phobius"/>
    </source>
</evidence>
<dbReference type="EMBL" id="CP061646">
    <property type="protein sequence ID" value="QNX73507.1"/>
    <property type="molecule type" value="Genomic_DNA"/>
</dbReference>
<dbReference type="GO" id="GO:1902358">
    <property type="term" value="P:sulfate transmembrane transport"/>
    <property type="evidence" value="ECO:0007669"/>
    <property type="project" value="InterPro"/>
</dbReference>
<reference evidence="8" key="1">
    <citation type="submission" date="2020-09" db="EMBL/GenBank/DDBJ databases">
        <title>Clinical and molecular characterization of Acinetobacter seifertii in Taiwan.</title>
        <authorList>
            <person name="Li L.-H."/>
            <person name="Yang Y.-S."/>
            <person name="Sun J.-R."/>
            <person name="Huang T.-W."/>
            <person name="Huang W.-C."/>
            <person name="Wang Y.-C."/>
            <person name="Kuo T.-H."/>
            <person name="Kuo S.-C."/>
            <person name="Chen T.-L."/>
        </authorList>
    </citation>
    <scope>NUCLEOTIDE SEQUENCE [LARGE SCALE GENOMIC DNA]</scope>
    <source>
        <strain evidence="8">AS39</strain>
    </source>
</reference>
<keyword evidence="5" id="KW-0574">Periplasm</keyword>
<evidence type="ECO:0000256" key="5">
    <source>
        <dbReference type="ARBA" id="ARBA00022764"/>
    </source>
</evidence>